<dbReference type="Gene3D" id="3.30.420.40">
    <property type="match status" value="2"/>
</dbReference>
<dbReference type="OrthoDB" id="9809995at2"/>
<name>A0A840G6Y6_RHOTE</name>
<evidence type="ECO:0000259" key="1">
    <source>
        <dbReference type="Pfam" id="PF00814"/>
    </source>
</evidence>
<dbReference type="PANTHER" id="PTHR11735:SF11">
    <property type="entry name" value="TRNA THREONYLCARBAMOYLADENOSINE BIOSYNTHESIS PROTEIN TSAB"/>
    <property type="match status" value="1"/>
</dbReference>
<dbReference type="InterPro" id="IPR043129">
    <property type="entry name" value="ATPase_NBD"/>
</dbReference>
<dbReference type="CDD" id="cd24032">
    <property type="entry name" value="ASKHA_NBD_TsaB"/>
    <property type="match status" value="1"/>
</dbReference>
<keyword evidence="3" id="KW-1185">Reference proteome</keyword>
<sequence length="229" mass="23508">MNLLALETSTDAGSVALWRDGEVSELACPSGDPVGTTHSQTLLPQVRALLDQSGLGFADLDGIAFAAGPGAFTGLRVACAVAQGLAFAHSLPLFPVATLEAMALASGGERVLVALDARMGEVYFGTYVDGVAQSPVVVLPPEDIVLPAGNDWLACGNALAAYPQLAERLQGRVVKQLPQLMPSAAAVARLAAPRLLRGENVAAADAVPVYVRDTVALTVAERLAQGGRA</sequence>
<dbReference type="Pfam" id="PF00814">
    <property type="entry name" value="TsaD"/>
    <property type="match status" value="1"/>
</dbReference>
<dbReference type="AlphaFoldDB" id="A0A840G6Y6"/>
<dbReference type="Proteomes" id="UP000587070">
    <property type="component" value="Unassembled WGS sequence"/>
</dbReference>
<gene>
    <name evidence="2" type="ORF">GGD90_002010</name>
</gene>
<evidence type="ECO:0000313" key="2">
    <source>
        <dbReference type="EMBL" id="MBB4247636.1"/>
    </source>
</evidence>
<dbReference type="NCBIfam" id="TIGR03725">
    <property type="entry name" value="T6A_YeaZ"/>
    <property type="match status" value="1"/>
</dbReference>
<comment type="caution">
    <text evidence="2">The sequence shown here is derived from an EMBL/GenBank/DDBJ whole genome shotgun (WGS) entry which is preliminary data.</text>
</comment>
<protein>
    <submittedName>
        <fullName evidence="2">tRNA threonylcarbamoyladenosine biosynthesis protein TsaB</fullName>
    </submittedName>
</protein>
<dbReference type="EMBL" id="JACIGE010000006">
    <property type="protein sequence ID" value="MBB4247636.1"/>
    <property type="molecule type" value="Genomic_DNA"/>
</dbReference>
<accession>A0A840G6Y6</accession>
<dbReference type="SUPFAM" id="SSF53067">
    <property type="entry name" value="Actin-like ATPase domain"/>
    <property type="match status" value="2"/>
</dbReference>
<organism evidence="2 3">
    <name type="scientific">Rhodocyclus tenuis</name>
    <name type="common">Rhodospirillum tenue</name>
    <dbReference type="NCBI Taxonomy" id="1066"/>
    <lineage>
        <taxon>Bacteria</taxon>
        <taxon>Pseudomonadati</taxon>
        <taxon>Pseudomonadota</taxon>
        <taxon>Betaproteobacteria</taxon>
        <taxon>Rhodocyclales</taxon>
        <taxon>Rhodocyclaceae</taxon>
        <taxon>Rhodocyclus</taxon>
    </lineage>
</organism>
<dbReference type="PANTHER" id="PTHR11735">
    <property type="entry name" value="TRNA N6-ADENOSINE THREONYLCARBAMOYLTRANSFERASE"/>
    <property type="match status" value="1"/>
</dbReference>
<reference evidence="2 3" key="1">
    <citation type="submission" date="2020-08" db="EMBL/GenBank/DDBJ databases">
        <title>Genome sequencing of Purple Non-Sulfur Bacteria from various extreme environments.</title>
        <authorList>
            <person name="Mayer M."/>
        </authorList>
    </citation>
    <scope>NUCLEOTIDE SEQUENCE [LARGE SCALE GENOMIC DNA]</scope>
    <source>
        <strain evidence="2 3">2761</strain>
    </source>
</reference>
<dbReference type="GO" id="GO:0002949">
    <property type="term" value="P:tRNA threonylcarbamoyladenosine modification"/>
    <property type="evidence" value="ECO:0007669"/>
    <property type="project" value="InterPro"/>
</dbReference>
<evidence type="ECO:0000313" key="3">
    <source>
        <dbReference type="Proteomes" id="UP000587070"/>
    </source>
</evidence>
<dbReference type="InterPro" id="IPR022496">
    <property type="entry name" value="T6A_TsaB"/>
</dbReference>
<dbReference type="GO" id="GO:0005829">
    <property type="term" value="C:cytosol"/>
    <property type="evidence" value="ECO:0007669"/>
    <property type="project" value="TreeGrafter"/>
</dbReference>
<dbReference type="InterPro" id="IPR000905">
    <property type="entry name" value="Gcp-like_dom"/>
</dbReference>
<dbReference type="RefSeq" id="WP_153116500.1">
    <property type="nucleotide sequence ID" value="NZ_JACIGE010000006.1"/>
</dbReference>
<feature type="domain" description="Gcp-like" evidence="1">
    <location>
        <begin position="37"/>
        <end position="216"/>
    </location>
</feature>
<proteinExistence type="predicted"/>